<dbReference type="AlphaFoldDB" id="A0A0H3FU24"/>
<dbReference type="eggNOG" id="COG4104">
    <property type="taxonomic scope" value="Bacteria"/>
</dbReference>
<dbReference type="Proteomes" id="UP000008881">
    <property type="component" value="Chromosome"/>
</dbReference>
<accession>A0A0H3FU24</accession>
<organism evidence="1 2">
    <name type="scientific">Klebsiella aerogenes (strain ATCC 13048 / DSM 30053 / CCUG 1429 / JCM 1235 / KCTC 2190 / NBRC 13534 / NCIMB 10102 / NCTC 10006 / CDC 819-56)</name>
    <name type="common">Enterobacter aerogenes</name>
    <dbReference type="NCBI Taxonomy" id="1028307"/>
    <lineage>
        <taxon>Bacteria</taxon>
        <taxon>Pseudomonadati</taxon>
        <taxon>Pseudomonadota</taxon>
        <taxon>Gammaproteobacteria</taxon>
        <taxon>Enterobacterales</taxon>
        <taxon>Enterobacteriaceae</taxon>
        <taxon>Klebsiella/Raoultella group</taxon>
        <taxon>Klebsiella</taxon>
    </lineage>
</organism>
<protein>
    <submittedName>
        <fullName evidence="1">PAAR repeat-containing protein</fullName>
    </submittedName>
</protein>
<dbReference type="GeneID" id="93312568"/>
<keyword evidence="2" id="KW-1185">Reference proteome</keyword>
<dbReference type="InterPro" id="IPR008727">
    <property type="entry name" value="PAAR_motif"/>
</dbReference>
<evidence type="ECO:0000313" key="2">
    <source>
        <dbReference type="Proteomes" id="UP000008881"/>
    </source>
</evidence>
<dbReference type="Gene3D" id="2.60.200.60">
    <property type="match status" value="1"/>
</dbReference>
<dbReference type="CDD" id="cd14744">
    <property type="entry name" value="PAAR_CT_2"/>
    <property type="match status" value="1"/>
</dbReference>
<dbReference type="Pfam" id="PF05488">
    <property type="entry name" value="PAAR_motif"/>
    <property type="match status" value="1"/>
</dbReference>
<dbReference type="RefSeq" id="WP_015366096.1">
    <property type="nucleotide sequence ID" value="NC_015663.1"/>
</dbReference>
<proteinExistence type="predicted"/>
<gene>
    <name evidence="1" type="ordered locus">EAE_21980</name>
</gene>
<evidence type="ECO:0000313" key="1">
    <source>
        <dbReference type="EMBL" id="AEG99295.1"/>
    </source>
</evidence>
<dbReference type="KEGG" id="eae:EAE_21980"/>
<name>A0A0H3FU24_KLEAK</name>
<sequence length="85" mass="8842">MKPIIRQGDTLREHGGTVIGGHYLCFGKGIACKGDQVSCNEHGLTVIAEGSSLYEVDGSPVALDGHHCACGCTLVSSRPDCEVAL</sequence>
<dbReference type="HOGENOM" id="CLU_148568_4_2_6"/>
<dbReference type="OrthoDB" id="6860016at2"/>
<dbReference type="PATRIC" id="fig|1028307.3.peg.4377"/>
<dbReference type="EMBL" id="CP002824">
    <property type="protein sequence ID" value="AEG99295.1"/>
    <property type="molecule type" value="Genomic_DNA"/>
</dbReference>
<reference evidence="1 2" key="1">
    <citation type="journal article" date="2012" name="J. Bacteriol.">
        <title>Complete genome sequence of Enterobacter aerogenes KCTC 2190.</title>
        <authorList>
            <person name="Shin S.H."/>
            <person name="Kim S."/>
            <person name="Kim J.Y."/>
            <person name="Lee S."/>
            <person name="Um Y."/>
            <person name="Oh M.K."/>
            <person name="Kim Y.R."/>
            <person name="Lee J."/>
            <person name="Yang K.S."/>
        </authorList>
    </citation>
    <scope>NUCLEOTIDE SEQUENCE [LARGE SCALE GENOMIC DNA]</scope>
    <source>
        <strain evidence="1 2">KCTC 2190</strain>
    </source>
</reference>